<evidence type="ECO:0000256" key="5">
    <source>
        <dbReference type="SAM" id="MobiDB-lite"/>
    </source>
</evidence>
<feature type="compositionally biased region" description="Polar residues" evidence="5">
    <location>
        <begin position="417"/>
        <end position="427"/>
    </location>
</feature>
<feature type="compositionally biased region" description="Basic and acidic residues" evidence="5">
    <location>
        <begin position="22"/>
        <end position="45"/>
    </location>
</feature>
<dbReference type="PROSITE" id="PS50096">
    <property type="entry name" value="IQ"/>
    <property type="match status" value="2"/>
</dbReference>
<dbReference type="Pfam" id="PF13178">
    <property type="entry name" value="DUF4005"/>
    <property type="match status" value="1"/>
</dbReference>
<feature type="domain" description="DUF4005" evidence="6">
    <location>
        <begin position="361"/>
        <end position="437"/>
    </location>
</feature>
<dbReference type="EMBL" id="JABTTQ020000005">
    <property type="protein sequence ID" value="KAK6155489.1"/>
    <property type="molecule type" value="Genomic_DNA"/>
</dbReference>
<sequence>MMGKNNGNSWLNAVKKAFRSPSNDDEKKRSKRREENEQQEEENKREKRRWIFRKHIPQETTIQHKVVAKTANSPAVTNTSGQENLVAKQPKAGNIICVSEQKRAIAVAMETAEAAIATAQAAVEIIRLTKPSLSVKQHNAAVFIQTIFRGYLARRALLALKGVVKMQALIRGHNVRKRAKMTLQCIQSLVRVQALVCDQRRRLSCDATMFSQANSSRKSTSRNANYTSNNLEVEEIQALIQRAKECSLKQGKTLAHILSHQTWTLDEDHNSDHNYEEPGEEEQKLPGKKTIHPTVRKDRNLCNRKDPMKTVEIDTSITSPNYSFKSRDQYHDSYFNSPKTPSSSNIKSIQAHSYSLYHQTEDKNYQTAETPTSRAIYLHRMSMSENSCPLPRPNYMANTASAMARVRSHSTPRHRPNSPSRQQQTSSAKKRLSFPNIIPDGGHNADDNVNLRRYKGSRFGDEQRPNVPFYFTE</sequence>
<evidence type="ECO:0000256" key="3">
    <source>
        <dbReference type="ARBA" id="ARBA00024378"/>
    </source>
</evidence>
<feature type="region of interest" description="Disordered" evidence="5">
    <location>
        <begin position="1"/>
        <end position="49"/>
    </location>
</feature>
<keyword evidence="1" id="KW-0112">Calmodulin-binding</keyword>
<proteinExistence type="inferred from homology"/>
<feature type="region of interest" description="Disordered" evidence="5">
    <location>
        <begin position="267"/>
        <end position="287"/>
    </location>
</feature>
<feature type="compositionally biased region" description="Basic and acidic residues" evidence="5">
    <location>
        <begin position="267"/>
        <end position="285"/>
    </location>
</feature>
<dbReference type="InterPro" id="IPR000048">
    <property type="entry name" value="IQ_motif_EF-hand-BS"/>
</dbReference>
<dbReference type="SMART" id="SM00015">
    <property type="entry name" value="IQ"/>
    <property type="match status" value="2"/>
</dbReference>
<comment type="similarity">
    <text evidence="2">Belongs to the IQD family.</text>
</comment>
<dbReference type="Gene3D" id="1.20.5.190">
    <property type="match status" value="1"/>
</dbReference>
<reference evidence="7 8" key="1">
    <citation type="journal article" date="2021" name="Comput. Struct. Biotechnol. J.">
        <title>De novo genome assembly of the potent medicinal plant Rehmannia glutinosa using nanopore technology.</title>
        <authorList>
            <person name="Ma L."/>
            <person name="Dong C."/>
            <person name="Song C."/>
            <person name="Wang X."/>
            <person name="Zheng X."/>
            <person name="Niu Y."/>
            <person name="Chen S."/>
            <person name="Feng W."/>
        </authorList>
    </citation>
    <scope>NUCLEOTIDE SEQUENCE [LARGE SCALE GENOMIC DNA]</scope>
    <source>
        <strain evidence="7">DH-2019</strain>
    </source>
</reference>
<evidence type="ECO:0000256" key="4">
    <source>
        <dbReference type="ARBA" id="ARBA00045534"/>
    </source>
</evidence>
<comment type="function">
    <text evidence="4">May be involved in cooperative interactions with calmodulins or calmodulin-like proteins. Recruits calmodulin proteins to microtubules, thus being a potential scaffold in cellular signaling and trafficking. May associate with nucleic acids and regulate gene expression at the transcriptional or post-transcriptional level.</text>
</comment>
<dbReference type="InterPro" id="IPR027417">
    <property type="entry name" value="P-loop_NTPase"/>
</dbReference>
<feature type="compositionally biased region" description="Basic residues" evidence="5">
    <location>
        <begin position="406"/>
        <end position="416"/>
    </location>
</feature>
<dbReference type="Pfam" id="PF00612">
    <property type="entry name" value="IQ"/>
    <property type="match status" value="2"/>
</dbReference>
<dbReference type="CDD" id="cd23767">
    <property type="entry name" value="IQCD"/>
    <property type="match status" value="1"/>
</dbReference>
<keyword evidence="8" id="KW-1185">Reference proteome</keyword>
<gene>
    <name evidence="7" type="ORF">DH2020_009737</name>
</gene>
<dbReference type="SUPFAM" id="SSF52540">
    <property type="entry name" value="P-loop containing nucleoside triphosphate hydrolases"/>
    <property type="match status" value="1"/>
</dbReference>
<evidence type="ECO:0000256" key="2">
    <source>
        <dbReference type="ARBA" id="ARBA00024341"/>
    </source>
</evidence>
<accession>A0ABR0X9K6</accession>
<comment type="subunit">
    <text evidence="3">Binds to multiple calmodulin (CaM) in the presence of Ca(2+) and CaM-like proteins.</text>
</comment>
<evidence type="ECO:0000313" key="7">
    <source>
        <dbReference type="EMBL" id="KAK6155489.1"/>
    </source>
</evidence>
<organism evidence="7 8">
    <name type="scientific">Rehmannia glutinosa</name>
    <name type="common">Chinese foxglove</name>
    <dbReference type="NCBI Taxonomy" id="99300"/>
    <lineage>
        <taxon>Eukaryota</taxon>
        <taxon>Viridiplantae</taxon>
        <taxon>Streptophyta</taxon>
        <taxon>Embryophyta</taxon>
        <taxon>Tracheophyta</taxon>
        <taxon>Spermatophyta</taxon>
        <taxon>Magnoliopsida</taxon>
        <taxon>eudicotyledons</taxon>
        <taxon>Gunneridae</taxon>
        <taxon>Pentapetalae</taxon>
        <taxon>asterids</taxon>
        <taxon>lamiids</taxon>
        <taxon>Lamiales</taxon>
        <taxon>Orobanchaceae</taxon>
        <taxon>Rehmannieae</taxon>
        <taxon>Rehmannia</taxon>
    </lineage>
</organism>
<name>A0ABR0X9K6_REHGL</name>
<comment type="caution">
    <text evidence="7">The sequence shown here is derived from an EMBL/GenBank/DDBJ whole genome shotgun (WGS) entry which is preliminary data.</text>
</comment>
<feature type="compositionally biased region" description="Polar residues" evidence="5">
    <location>
        <begin position="1"/>
        <end position="11"/>
    </location>
</feature>
<evidence type="ECO:0000259" key="6">
    <source>
        <dbReference type="Pfam" id="PF13178"/>
    </source>
</evidence>
<evidence type="ECO:0000313" key="8">
    <source>
        <dbReference type="Proteomes" id="UP001318860"/>
    </source>
</evidence>
<dbReference type="PANTHER" id="PTHR32295">
    <property type="entry name" value="IQ-DOMAIN 5-RELATED"/>
    <property type="match status" value="1"/>
</dbReference>
<dbReference type="Proteomes" id="UP001318860">
    <property type="component" value="Unassembled WGS sequence"/>
</dbReference>
<protein>
    <recommendedName>
        <fullName evidence="6">DUF4005 domain-containing protein</fullName>
    </recommendedName>
</protein>
<dbReference type="PANTHER" id="PTHR32295:SF151">
    <property type="entry name" value="PROTEIN IQ-DOMAIN 1-LIKE"/>
    <property type="match status" value="1"/>
</dbReference>
<dbReference type="InterPro" id="IPR025064">
    <property type="entry name" value="DUF4005"/>
</dbReference>
<evidence type="ECO:0000256" key="1">
    <source>
        <dbReference type="ARBA" id="ARBA00022860"/>
    </source>
</evidence>
<feature type="region of interest" description="Disordered" evidence="5">
    <location>
        <begin position="402"/>
        <end position="450"/>
    </location>
</feature>